<dbReference type="CDD" id="cd22398">
    <property type="entry name" value="KH-I_FUBP_rpt3"/>
    <property type="match status" value="1"/>
</dbReference>
<proteinExistence type="predicted"/>
<feature type="region of interest" description="Disordered" evidence="3">
    <location>
        <begin position="52"/>
        <end position="74"/>
    </location>
</feature>
<reference evidence="5" key="1">
    <citation type="submission" date="2020-11" db="EMBL/GenBank/DDBJ databases">
        <authorList>
            <person name="Tran Van P."/>
        </authorList>
    </citation>
    <scope>NUCLEOTIDE SEQUENCE</scope>
</reference>
<dbReference type="Pfam" id="PF00013">
    <property type="entry name" value="KH_1"/>
    <property type="match status" value="3"/>
</dbReference>
<name>A0A7R8Z832_TIMDO</name>
<feature type="compositionally biased region" description="Gly residues" evidence="3">
    <location>
        <begin position="280"/>
        <end position="309"/>
    </location>
</feature>
<feature type="domain" description="K Homology" evidence="4">
    <location>
        <begin position="203"/>
        <end position="273"/>
    </location>
</feature>
<evidence type="ECO:0000259" key="4">
    <source>
        <dbReference type="SMART" id="SM00322"/>
    </source>
</evidence>
<dbReference type="AlphaFoldDB" id="A0A7R8Z832"/>
<dbReference type="CDD" id="cd22396">
    <property type="entry name" value="KH-I_FUBP_rpt1"/>
    <property type="match status" value="1"/>
</dbReference>
<evidence type="ECO:0000256" key="1">
    <source>
        <dbReference type="ARBA" id="ARBA00022737"/>
    </source>
</evidence>
<dbReference type="PANTHER" id="PTHR10288">
    <property type="entry name" value="KH DOMAIN CONTAINING RNA BINDING PROTEIN"/>
    <property type="match status" value="1"/>
</dbReference>
<dbReference type="SUPFAM" id="SSF54791">
    <property type="entry name" value="Eukaryotic type KH-domain (KH-domain type I)"/>
    <property type="match status" value="3"/>
</dbReference>
<feature type="region of interest" description="Disordered" evidence="3">
    <location>
        <begin position="276"/>
        <end position="316"/>
    </location>
</feature>
<feature type="domain" description="K Homology" evidence="4">
    <location>
        <begin position="311"/>
        <end position="382"/>
    </location>
</feature>
<organism evidence="5">
    <name type="scientific">Timema douglasi</name>
    <name type="common">Walking stick</name>
    <dbReference type="NCBI Taxonomy" id="61478"/>
    <lineage>
        <taxon>Eukaryota</taxon>
        <taxon>Metazoa</taxon>
        <taxon>Ecdysozoa</taxon>
        <taxon>Arthropoda</taxon>
        <taxon>Hexapoda</taxon>
        <taxon>Insecta</taxon>
        <taxon>Pterygota</taxon>
        <taxon>Neoptera</taxon>
        <taxon>Polyneoptera</taxon>
        <taxon>Phasmatodea</taxon>
        <taxon>Timematodea</taxon>
        <taxon>Timematoidea</taxon>
        <taxon>Timematidae</taxon>
        <taxon>Timema</taxon>
    </lineage>
</organism>
<feature type="compositionally biased region" description="Basic and acidic residues" evidence="3">
    <location>
        <begin position="13"/>
        <end position="28"/>
    </location>
</feature>
<dbReference type="CDD" id="cd22397">
    <property type="entry name" value="KH-I_FUBP_rpt2"/>
    <property type="match status" value="1"/>
</dbReference>
<dbReference type="SMART" id="SM00322">
    <property type="entry name" value="KH"/>
    <property type="match status" value="3"/>
</dbReference>
<protein>
    <recommendedName>
        <fullName evidence="4">K Homology domain-containing protein</fullName>
    </recommendedName>
</protein>
<feature type="domain" description="K Homology" evidence="4">
    <location>
        <begin position="443"/>
        <end position="514"/>
    </location>
</feature>
<evidence type="ECO:0000256" key="2">
    <source>
        <dbReference type="PROSITE-ProRule" id="PRU00117"/>
    </source>
</evidence>
<sequence>MLEVVATSEGQDEDGRVLESDREADNRVGKMFPGRGISDTCGREWRRDIAAKINPGGADSAGQKRPLEDGSGMDWTAPADGIVAQGKDVDNVTVLKANCDSIPMFVVDTASVKNIDLLLPNTIEGLRAKTSCLGLWCLISEPEAKKVAAVNDPAGAALRAQQATSPGLATNSAAAQAAAVAARVAAAAAAGLQGLGVGVGIGPVQNEDMRVPDKMVGLIIGRGGEQISRLQNESGCKIQMAPDSGGLPERVCSLTGSRDSINRAKELIMNIVQQRSRTEGTGGGGGGGGGGGVGGGGGMGDMNMGGGPPGNHSHVEIMVPGPKVGLIIGKGGETIKTLQEKSGAKMVVIQDGPNQEQEKPLRISGDPQKVEVRSMGTACCMQGLCPLDKRITVVEGVGVVAPGEHQGVAITTLTNMEGTMALGVEATLLSELLWNECWCDSLVCMLVQVLVPRAAVGVVIGKGGDMIKKIQNETGARVQFQQGRDDGPGERRCLLTGKPQQVEQARRKIEELIDSVLVRSQSSPQVLPQTKQDRQILGTSKLLCGASLNSKTGKFRLFRSVRYILS</sequence>
<dbReference type="InterPro" id="IPR004087">
    <property type="entry name" value="KH_dom"/>
</dbReference>
<dbReference type="EMBL" id="OA564738">
    <property type="protein sequence ID" value="CAD7195397.1"/>
    <property type="molecule type" value="Genomic_DNA"/>
</dbReference>
<accession>A0A7R8Z832</accession>
<dbReference type="GO" id="GO:0010468">
    <property type="term" value="P:regulation of gene expression"/>
    <property type="evidence" value="ECO:0007669"/>
    <property type="project" value="UniProtKB-ARBA"/>
</dbReference>
<keyword evidence="1" id="KW-0677">Repeat</keyword>
<dbReference type="InterPro" id="IPR004088">
    <property type="entry name" value="KH_dom_type_1"/>
</dbReference>
<feature type="region of interest" description="Disordered" evidence="3">
    <location>
        <begin position="1"/>
        <end position="33"/>
    </location>
</feature>
<dbReference type="GO" id="GO:0003723">
    <property type="term" value="F:RNA binding"/>
    <property type="evidence" value="ECO:0007669"/>
    <property type="project" value="UniProtKB-UniRule"/>
</dbReference>
<gene>
    <name evidence="5" type="ORF">TDIB3V08_LOCUS1781</name>
</gene>
<dbReference type="InterPro" id="IPR036612">
    <property type="entry name" value="KH_dom_type_1_sf"/>
</dbReference>
<dbReference type="Gene3D" id="3.30.1370.10">
    <property type="entry name" value="K Homology domain, type 1"/>
    <property type="match status" value="3"/>
</dbReference>
<evidence type="ECO:0000256" key="3">
    <source>
        <dbReference type="SAM" id="MobiDB-lite"/>
    </source>
</evidence>
<keyword evidence="2" id="KW-0694">RNA-binding</keyword>
<evidence type="ECO:0000313" key="5">
    <source>
        <dbReference type="EMBL" id="CAD7195397.1"/>
    </source>
</evidence>
<dbReference type="PROSITE" id="PS50084">
    <property type="entry name" value="KH_TYPE_1"/>
    <property type="match status" value="3"/>
</dbReference>